<dbReference type="Gene3D" id="3.40.50.300">
    <property type="entry name" value="P-loop containing nucleotide triphosphate hydrolases"/>
    <property type="match status" value="2"/>
</dbReference>
<gene>
    <name evidence="13" type="ORF">FD02_GL000865</name>
</gene>
<feature type="domain" description="Helicase ATP-binding" evidence="12">
    <location>
        <begin position="283"/>
        <end position="455"/>
    </location>
</feature>
<dbReference type="Gene3D" id="3.90.1570.50">
    <property type="match status" value="1"/>
</dbReference>
<organism evidence="13 14">
    <name type="scientific">Lacticaseibacillus nasuensis JCM 17158</name>
    <dbReference type="NCBI Taxonomy" id="1291734"/>
    <lineage>
        <taxon>Bacteria</taxon>
        <taxon>Bacillati</taxon>
        <taxon>Bacillota</taxon>
        <taxon>Bacilli</taxon>
        <taxon>Lactobacillales</taxon>
        <taxon>Lactobacillaceae</taxon>
        <taxon>Lacticaseibacillus</taxon>
    </lineage>
</organism>
<evidence type="ECO:0000256" key="6">
    <source>
        <dbReference type="ARBA" id="ARBA00022747"/>
    </source>
</evidence>
<dbReference type="CDD" id="cd18800">
    <property type="entry name" value="SF2_C_EcoR124I-like"/>
    <property type="match status" value="1"/>
</dbReference>
<evidence type="ECO:0000313" key="14">
    <source>
        <dbReference type="Proteomes" id="UP000051804"/>
    </source>
</evidence>
<dbReference type="AlphaFoldDB" id="A0A0R1JZT7"/>
<protein>
    <recommendedName>
        <fullName evidence="11">Type I restriction enzyme endonuclease subunit</fullName>
        <shortName evidence="11">R protein</shortName>
        <ecNumber evidence="11">3.1.21.3</ecNumber>
    </recommendedName>
    <alternativeName>
        <fullName evidence="11">Type-1 restriction enzyme R protein</fullName>
    </alternativeName>
</protein>
<keyword evidence="9 11" id="KW-0067">ATP-binding</keyword>
<dbReference type="Pfam" id="PF22679">
    <property type="entry name" value="T1R_D3-like"/>
    <property type="match status" value="1"/>
</dbReference>
<dbReference type="OrthoDB" id="9758243at2"/>
<dbReference type="PROSITE" id="PS51192">
    <property type="entry name" value="HELICASE_ATP_BIND_1"/>
    <property type="match status" value="1"/>
</dbReference>
<dbReference type="GO" id="GO:0009307">
    <property type="term" value="P:DNA restriction-modification system"/>
    <property type="evidence" value="ECO:0007669"/>
    <property type="project" value="UniProtKB-KW"/>
</dbReference>
<dbReference type="EMBL" id="AZDJ01000001">
    <property type="protein sequence ID" value="KRK74265.1"/>
    <property type="molecule type" value="Genomic_DNA"/>
</dbReference>
<keyword evidence="6 11" id="KW-0680">Restriction system</keyword>
<dbReference type="SUPFAM" id="SSF52540">
    <property type="entry name" value="P-loop containing nucleoside triphosphate hydrolases"/>
    <property type="match status" value="2"/>
</dbReference>
<evidence type="ECO:0000259" key="12">
    <source>
        <dbReference type="PROSITE" id="PS51192"/>
    </source>
</evidence>
<evidence type="ECO:0000256" key="7">
    <source>
        <dbReference type="ARBA" id="ARBA00022759"/>
    </source>
</evidence>
<dbReference type="Proteomes" id="UP000051804">
    <property type="component" value="Unassembled WGS sequence"/>
</dbReference>
<dbReference type="STRING" id="1291734.FD02_GL000865"/>
<dbReference type="Pfam" id="PF18766">
    <property type="entry name" value="SWI2_SNF2"/>
    <property type="match status" value="1"/>
</dbReference>
<dbReference type="InterPro" id="IPR055180">
    <property type="entry name" value="HsdR_RecA-like_helicase_dom_2"/>
</dbReference>
<evidence type="ECO:0000256" key="9">
    <source>
        <dbReference type="ARBA" id="ARBA00022840"/>
    </source>
</evidence>
<keyword evidence="4" id="KW-0540">Nuclease</keyword>
<keyword evidence="5 11" id="KW-0547">Nucleotide-binding</keyword>
<sequence>MSVYFKEEVGPEAIIETNLIDQLVKDTRSNIGQWTYRPDITTEAELWNNLREKLNAMNKDVLKGKPLSDYEFSQVQQQLQFSSPFDAASWLQGENGIAHVYVQPDDPSAKTISLIVFVARDIAGGSSSYEIINQYISNKTGNGINSADRRFDVTLLINGLPMIHIELKTQNHTYMDAYTQIKKYTREGHFHGLFSCVQMFVVSNGSTTRYFAPAAATDLNGKFLTRWSNEDNQPVEDLQSFAEQVLSIPMGHKMVAHFSVLDYAHRRLLLMRPYQIHALEAVYESAIARQSGFVWHTTGSGKTITAYKVCQRLLWIPSVDHTVYIVDRRDLDDQAKDTFASYSRFENFTVEGTDNTTELITALANKKRTAIVTTAQKLGHLIDVYAKKYHGKDPKHLQGLRLEMIVDECHRSISAEQMSYIKTFFPHADWFGFTGTPIFDENKKDVKGQLPDTTEKQFGPVLSTYNIQDALRDGSVLDFQTDYQHPFDDVYLNDAVAQATGKSTHEIETWDPAKKEEELPSAYYDTNEHMDNVINYILNRCSQKLGFQRGTGRTFEAILTAGNISRAIAYYKRFKEILKKPDAMKTRIKQLAPDGFPKIALTYSAADQNQDGDTPKAEELYTAIDDYNEMFGTTYEHDQKGISAYNSDLSERLSRKKNKYENRAEQLDIVIVARRLLTGFDAPVLSTLFVDRPVMSAAELIQSFSRTNRTYDAKDKPHGQIVTFQSPVSFQRGVDEAIKLYAKGGESVALAPEWLPAKQRLQQAVAKLKSIAPNWDTVTPEQSTTTEQTEFAKAFQAFAKAYQDAKFYAEYDADQIKKSLNIDDKFFTEYNANYQNVINHLKKKAVDPDDGEDVQQLVEMDYELSLYKSDIIDYSYIMRLIASYSEQAGNLSEKQRDKHAEEIIDSINKFSANNPQVADILSDLWGKVKAGQLQSGDLMDEFNHELGSKLNTVLDDFSSKWMVNEDRLDYMARHYNSKAPIEEQPGFTEVKDTFDWKKYEETLEKKEKFPFKYTKQFKQDLDKTLREDVEPLMDI</sequence>
<dbReference type="PANTHER" id="PTHR30195">
    <property type="entry name" value="TYPE I SITE-SPECIFIC DEOXYRIBONUCLEASE PROTEIN SUBUNIT M AND R"/>
    <property type="match status" value="1"/>
</dbReference>
<keyword evidence="14" id="KW-1185">Reference proteome</keyword>
<keyword evidence="8 11" id="KW-0378">Hydrolase</keyword>
<dbReference type="GO" id="GO:0005524">
    <property type="term" value="F:ATP binding"/>
    <property type="evidence" value="ECO:0007669"/>
    <property type="project" value="UniProtKB-KW"/>
</dbReference>
<comment type="caution">
    <text evidence="13">The sequence shown here is derived from an EMBL/GenBank/DDBJ whole genome shotgun (WGS) entry which is preliminary data.</text>
</comment>
<evidence type="ECO:0000256" key="3">
    <source>
        <dbReference type="ARBA" id="ARBA00011296"/>
    </source>
</evidence>
<dbReference type="InterPro" id="IPR051268">
    <property type="entry name" value="Type-I_R_enzyme_R_subunit"/>
</dbReference>
<dbReference type="CDD" id="cd22332">
    <property type="entry name" value="HsdR_N"/>
    <property type="match status" value="1"/>
</dbReference>
<dbReference type="InterPro" id="IPR004473">
    <property type="entry name" value="Restrct_endonuc_typeI_HsdR"/>
</dbReference>
<evidence type="ECO:0000313" key="13">
    <source>
        <dbReference type="EMBL" id="KRK74265.1"/>
    </source>
</evidence>
<dbReference type="InterPro" id="IPR022625">
    <property type="entry name" value="TypeI_RM_Rsu_C"/>
</dbReference>
<dbReference type="PATRIC" id="fig|1291734.4.peg.891"/>
<dbReference type="InterPro" id="IPR040980">
    <property type="entry name" value="SWI2_SNF2"/>
</dbReference>
<comment type="catalytic activity">
    <reaction evidence="1 11">
        <text>Endonucleolytic cleavage of DNA to give random double-stranded fragments with terminal 5'-phosphates, ATP is simultaneously hydrolyzed.</text>
        <dbReference type="EC" id="3.1.21.3"/>
    </reaction>
</comment>
<dbReference type="InterPro" id="IPR014001">
    <property type="entry name" value="Helicase_ATP-bd"/>
</dbReference>
<comment type="subunit">
    <text evidence="3 11">The type I restriction/modification system is composed of three polypeptides R, M and S.</text>
</comment>
<proteinExistence type="inferred from homology"/>
<evidence type="ECO:0000256" key="11">
    <source>
        <dbReference type="RuleBase" id="RU364115"/>
    </source>
</evidence>
<dbReference type="Gene3D" id="1.20.58.910">
    <property type="match status" value="1"/>
</dbReference>
<dbReference type="InterPro" id="IPR027417">
    <property type="entry name" value="P-loop_NTPase"/>
</dbReference>
<accession>A0A0R1JZT7</accession>
<dbReference type="RefSeq" id="WP_056949866.1">
    <property type="nucleotide sequence ID" value="NZ_AZDJ01000001.1"/>
</dbReference>
<evidence type="ECO:0000256" key="2">
    <source>
        <dbReference type="ARBA" id="ARBA00008598"/>
    </source>
</evidence>
<dbReference type="GO" id="GO:0003677">
    <property type="term" value="F:DNA binding"/>
    <property type="evidence" value="ECO:0007669"/>
    <property type="project" value="UniProtKB-KW"/>
</dbReference>
<reference evidence="13 14" key="1">
    <citation type="journal article" date="2015" name="Genome Announc.">
        <title>Expanding the biotechnology potential of lactobacilli through comparative genomics of 213 strains and associated genera.</title>
        <authorList>
            <person name="Sun Z."/>
            <person name="Harris H.M."/>
            <person name="McCann A."/>
            <person name="Guo C."/>
            <person name="Argimon S."/>
            <person name="Zhang W."/>
            <person name="Yang X."/>
            <person name="Jeffery I.B."/>
            <person name="Cooney J.C."/>
            <person name="Kagawa T.F."/>
            <person name="Liu W."/>
            <person name="Song Y."/>
            <person name="Salvetti E."/>
            <person name="Wrobel A."/>
            <person name="Rasinkangas P."/>
            <person name="Parkhill J."/>
            <person name="Rea M.C."/>
            <person name="O'Sullivan O."/>
            <person name="Ritari J."/>
            <person name="Douillard F.P."/>
            <person name="Paul Ross R."/>
            <person name="Yang R."/>
            <person name="Briner A.E."/>
            <person name="Felis G.E."/>
            <person name="de Vos W.M."/>
            <person name="Barrangou R."/>
            <person name="Klaenhammer T.R."/>
            <person name="Caufield P.W."/>
            <person name="Cui Y."/>
            <person name="Zhang H."/>
            <person name="O'Toole P.W."/>
        </authorList>
    </citation>
    <scope>NUCLEOTIDE SEQUENCE [LARGE SCALE GENOMIC DNA]</scope>
    <source>
        <strain evidence="13 14">JCM 17158</strain>
    </source>
</reference>
<dbReference type="Pfam" id="PF12008">
    <property type="entry name" value="EcoR124_C"/>
    <property type="match status" value="1"/>
</dbReference>
<keyword evidence="10 11" id="KW-0238">DNA-binding</keyword>
<evidence type="ECO:0000256" key="5">
    <source>
        <dbReference type="ARBA" id="ARBA00022741"/>
    </source>
</evidence>
<evidence type="ECO:0000256" key="4">
    <source>
        <dbReference type="ARBA" id="ARBA00022722"/>
    </source>
</evidence>
<dbReference type="EC" id="3.1.21.3" evidence="11"/>
<comment type="similarity">
    <text evidence="2 11">Belongs to the HsdR family.</text>
</comment>
<dbReference type="SMART" id="SM00487">
    <property type="entry name" value="DEXDc"/>
    <property type="match status" value="1"/>
</dbReference>
<dbReference type="InterPro" id="IPR007409">
    <property type="entry name" value="Restrct_endonuc_type1_HsdR_N"/>
</dbReference>
<evidence type="ECO:0000256" key="8">
    <source>
        <dbReference type="ARBA" id="ARBA00022801"/>
    </source>
</evidence>
<dbReference type="Pfam" id="PF04313">
    <property type="entry name" value="HSDR_N"/>
    <property type="match status" value="1"/>
</dbReference>
<evidence type="ECO:0000256" key="1">
    <source>
        <dbReference type="ARBA" id="ARBA00000851"/>
    </source>
</evidence>
<dbReference type="GO" id="GO:0009035">
    <property type="term" value="F:type I site-specific deoxyribonuclease activity"/>
    <property type="evidence" value="ECO:0007669"/>
    <property type="project" value="UniProtKB-EC"/>
</dbReference>
<evidence type="ECO:0000256" key="10">
    <source>
        <dbReference type="ARBA" id="ARBA00023125"/>
    </source>
</evidence>
<dbReference type="PANTHER" id="PTHR30195:SF16">
    <property type="entry name" value="TYPE I RESTRICTION ENZYME ENDONUCLEASE SUBUNIT"/>
    <property type="match status" value="1"/>
</dbReference>
<name>A0A0R1JZT7_9LACO</name>
<keyword evidence="7" id="KW-0255">Endonuclease</keyword>
<dbReference type="NCBIfam" id="TIGR00348">
    <property type="entry name" value="hsdR"/>
    <property type="match status" value="1"/>
</dbReference>
<comment type="function">
    <text evidence="11">Subunit R is required for both nuclease and ATPase activities, but not for modification.</text>
</comment>